<dbReference type="Pfam" id="PF00173">
    <property type="entry name" value="Cyt-b5"/>
    <property type="match status" value="1"/>
</dbReference>
<name>A0A9P7Z8Y9_9HELO</name>
<dbReference type="AlphaFoldDB" id="A0A9P7Z8Y9"/>
<evidence type="ECO:0000313" key="9">
    <source>
        <dbReference type="Proteomes" id="UP000887226"/>
    </source>
</evidence>
<protein>
    <recommendedName>
        <fullName evidence="7">Cytochrome b5 heme-binding domain-containing protein</fullName>
    </recommendedName>
</protein>
<dbReference type="Gene3D" id="3.10.120.10">
    <property type="entry name" value="Cytochrome b5-like heme/steroid binding domain"/>
    <property type="match status" value="1"/>
</dbReference>
<sequence>MAYIGLTFLIASISFLCYRYPPSSWISSSWMAGLLNRVPESIAPKTIAKEDESVKVPRMVEDEKTVTKEQDDKIVMPPPPIVANQEDDRKAMPPPHPPFKTAPSSPTTPKANASSSMGPPPIPCFAQDDYPNAPSFPAANSAQRAQGGKPGLPRLRGLPVQPNTGGLMAPPSRGPLPNRNPQTSSSNSLLPPPSHSAIPTKPRKKVLLTPGHSPLDWARVSSSPTANLRGLPPSTPFLRVPPSLLKQMTGRKEKDAWTVLGGKVYNMTPYLPYHPGGEPELMKAAGRDGTRLFGEVHPWVNYEGMMEGCLVGIAVEEGDVRASALEEMD</sequence>
<keyword evidence="6" id="KW-0732">Signal</keyword>
<comment type="caution">
    <text evidence="8">The sequence shown here is derived from an EMBL/GenBank/DDBJ whole genome shotgun (WGS) entry which is preliminary data.</text>
</comment>
<dbReference type="InterPro" id="IPR051872">
    <property type="entry name" value="Cytochrome_b5/Flavoprotein_Rdt"/>
</dbReference>
<keyword evidence="3 4" id="KW-0408">Iron</keyword>
<dbReference type="Proteomes" id="UP000887226">
    <property type="component" value="Unassembled WGS sequence"/>
</dbReference>
<dbReference type="PROSITE" id="PS50255">
    <property type="entry name" value="CYTOCHROME_B5_2"/>
    <property type="match status" value="1"/>
</dbReference>
<evidence type="ECO:0000259" key="7">
    <source>
        <dbReference type="PROSITE" id="PS50255"/>
    </source>
</evidence>
<feature type="signal peptide" evidence="6">
    <location>
        <begin position="1"/>
        <end position="19"/>
    </location>
</feature>
<dbReference type="OrthoDB" id="432299at2759"/>
<organism evidence="8 9">
    <name type="scientific">Calycina marina</name>
    <dbReference type="NCBI Taxonomy" id="1763456"/>
    <lineage>
        <taxon>Eukaryota</taxon>
        <taxon>Fungi</taxon>
        <taxon>Dikarya</taxon>
        <taxon>Ascomycota</taxon>
        <taxon>Pezizomycotina</taxon>
        <taxon>Leotiomycetes</taxon>
        <taxon>Helotiales</taxon>
        <taxon>Pezizellaceae</taxon>
        <taxon>Calycina</taxon>
    </lineage>
</organism>
<dbReference type="FunFam" id="3.10.120.10:FF:000001">
    <property type="entry name" value="Cytochrome b5 reductase 4"/>
    <property type="match status" value="1"/>
</dbReference>
<dbReference type="PROSITE" id="PS00191">
    <property type="entry name" value="CYTOCHROME_B5_1"/>
    <property type="match status" value="1"/>
</dbReference>
<keyword evidence="1 4" id="KW-0349">Heme</keyword>
<dbReference type="PANTHER" id="PTHR46237">
    <property type="entry name" value="CYTOCHROME B5 REDUCTASE 4 FAMILY MEMBER"/>
    <property type="match status" value="1"/>
</dbReference>
<reference evidence="8" key="1">
    <citation type="journal article" date="2021" name="IMA Fungus">
        <title>Genomic characterization of three marine fungi, including Emericellopsis atlantica sp. nov. with signatures of a generalist lifestyle and marine biomass degradation.</title>
        <authorList>
            <person name="Hagestad O.C."/>
            <person name="Hou L."/>
            <person name="Andersen J.H."/>
            <person name="Hansen E.H."/>
            <person name="Altermark B."/>
            <person name="Li C."/>
            <person name="Kuhnert E."/>
            <person name="Cox R.J."/>
            <person name="Crous P.W."/>
            <person name="Spatafora J.W."/>
            <person name="Lail K."/>
            <person name="Amirebrahimi M."/>
            <person name="Lipzen A."/>
            <person name="Pangilinan J."/>
            <person name="Andreopoulos W."/>
            <person name="Hayes R.D."/>
            <person name="Ng V."/>
            <person name="Grigoriev I.V."/>
            <person name="Jackson S.A."/>
            <person name="Sutton T.D.S."/>
            <person name="Dobson A.D.W."/>
            <person name="Rama T."/>
        </authorList>
    </citation>
    <scope>NUCLEOTIDE SEQUENCE</scope>
    <source>
        <strain evidence="8">TRa3180A</strain>
    </source>
</reference>
<evidence type="ECO:0000256" key="6">
    <source>
        <dbReference type="SAM" id="SignalP"/>
    </source>
</evidence>
<dbReference type="GO" id="GO:0020037">
    <property type="term" value="F:heme binding"/>
    <property type="evidence" value="ECO:0007669"/>
    <property type="project" value="UniProtKB-UniRule"/>
</dbReference>
<feature type="region of interest" description="Disordered" evidence="5">
    <location>
        <begin position="63"/>
        <end position="201"/>
    </location>
</feature>
<evidence type="ECO:0000256" key="2">
    <source>
        <dbReference type="ARBA" id="ARBA00022723"/>
    </source>
</evidence>
<feature type="compositionally biased region" description="Low complexity" evidence="5">
    <location>
        <begin position="131"/>
        <end position="142"/>
    </location>
</feature>
<evidence type="ECO:0000256" key="4">
    <source>
        <dbReference type="RuleBase" id="RU362121"/>
    </source>
</evidence>
<dbReference type="GO" id="GO:0004128">
    <property type="term" value="F:cytochrome-b5 reductase activity, acting on NAD(P)H"/>
    <property type="evidence" value="ECO:0007669"/>
    <property type="project" value="TreeGrafter"/>
</dbReference>
<dbReference type="InterPro" id="IPR036400">
    <property type="entry name" value="Cyt_B5-like_heme/steroid_sf"/>
</dbReference>
<dbReference type="SMART" id="SM01117">
    <property type="entry name" value="Cyt-b5"/>
    <property type="match status" value="1"/>
</dbReference>
<dbReference type="GO" id="GO:0005737">
    <property type="term" value="C:cytoplasm"/>
    <property type="evidence" value="ECO:0007669"/>
    <property type="project" value="TreeGrafter"/>
</dbReference>
<proteinExistence type="inferred from homology"/>
<accession>A0A9P7Z8Y9</accession>
<comment type="similarity">
    <text evidence="4">Belongs to the cytochrome b5 family.</text>
</comment>
<evidence type="ECO:0000313" key="8">
    <source>
        <dbReference type="EMBL" id="KAG9247555.1"/>
    </source>
</evidence>
<dbReference type="InterPro" id="IPR001199">
    <property type="entry name" value="Cyt_B5-like_heme/steroid-bd"/>
</dbReference>
<feature type="chain" id="PRO_5040365292" description="Cytochrome b5 heme-binding domain-containing protein" evidence="6">
    <location>
        <begin position="20"/>
        <end position="329"/>
    </location>
</feature>
<gene>
    <name evidence="8" type="ORF">BJ878DRAFT_414666</name>
</gene>
<feature type="domain" description="Cytochrome b5 heme-binding" evidence="7">
    <location>
        <begin position="245"/>
        <end position="315"/>
    </location>
</feature>
<dbReference type="EMBL" id="MU253769">
    <property type="protein sequence ID" value="KAG9247555.1"/>
    <property type="molecule type" value="Genomic_DNA"/>
</dbReference>
<keyword evidence="2 4" id="KW-0479">Metal-binding</keyword>
<dbReference type="InterPro" id="IPR018506">
    <property type="entry name" value="Cyt_B5_heme-BS"/>
</dbReference>
<keyword evidence="9" id="KW-1185">Reference proteome</keyword>
<evidence type="ECO:0000256" key="3">
    <source>
        <dbReference type="ARBA" id="ARBA00023004"/>
    </source>
</evidence>
<feature type="compositionally biased region" description="Polar residues" evidence="5">
    <location>
        <begin position="102"/>
        <end position="117"/>
    </location>
</feature>
<evidence type="ECO:0000256" key="1">
    <source>
        <dbReference type="ARBA" id="ARBA00022617"/>
    </source>
</evidence>
<feature type="compositionally biased region" description="Basic and acidic residues" evidence="5">
    <location>
        <begin position="63"/>
        <end position="74"/>
    </location>
</feature>
<dbReference type="SUPFAM" id="SSF55856">
    <property type="entry name" value="Cytochrome b5-like heme/steroid binding domain"/>
    <property type="match status" value="1"/>
</dbReference>
<evidence type="ECO:0000256" key="5">
    <source>
        <dbReference type="SAM" id="MobiDB-lite"/>
    </source>
</evidence>
<dbReference type="GO" id="GO:0046872">
    <property type="term" value="F:metal ion binding"/>
    <property type="evidence" value="ECO:0007669"/>
    <property type="project" value="UniProtKB-UniRule"/>
</dbReference>
<dbReference type="PANTHER" id="PTHR46237:SF1">
    <property type="entry name" value="CYTOCHROME B5 REDUCTASE 4"/>
    <property type="match status" value="1"/>
</dbReference>